<evidence type="ECO:0000313" key="2">
    <source>
        <dbReference type="EMBL" id="NYD22711.1"/>
    </source>
</evidence>
<feature type="transmembrane region" description="Helical" evidence="1">
    <location>
        <begin position="46"/>
        <end position="64"/>
    </location>
</feature>
<dbReference type="AlphaFoldDB" id="A0A7Y9DLH5"/>
<keyword evidence="1" id="KW-0472">Membrane</keyword>
<evidence type="ECO:0000313" key="3">
    <source>
        <dbReference type="Proteomes" id="UP000521922"/>
    </source>
</evidence>
<sequence length="74" mass="8011">MTANTTRHRRNAQHLETFSGLLIAMTVLVLGVTVHAEVTGRPALKLVGVLVLLLVADVVVVKAARSQRARAEDR</sequence>
<dbReference type="EMBL" id="JACCBB010000001">
    <property type="protein sequence ID" value="NYD22711.1"/>
    <property type="molecule type" value="Genomic_DNA"/>
</dbReference>
<reference evidence="2 3" key="1">
    <citation type="submission" date="2020-07" db="EMBL/GenBank/DDBJ databases">
        <title>Sequencing the genomes of 1000 actinobacteria strains.</title>
        <authorList>
            <person name="Klenk H.-P."/>
        </authorList>
    </citation>
    <scope>NUCLEOTIDE SEQUENCE [LARGE SCALE GENOMIC DNA]</scope>
    <source>
        <strain evidence="2 3">DSM 7487</strain>
    </source>
</reference>
<organism evidence="2 3">
    <name type="scientific">Kineococcus aurantiacus</name>
    <dbReference type="NCBI Taxonomy" id="37633"/>
    <lineage>
        <taxon>Bacteria</taxon>
        <taxon>Bacillati</taxon>
        <taxon>Actinomycetota</taxon>
        <taxon>Actinomycetes</taxon>
        <taxon>Kineosporiales</taxon>
        <taxon>Kineosporiaceae</taxon>
        <taxon>Kineococcus</taxon>
    </lineage>
</organism>
<protein>
    <submittedName>
        <fullName evidence="2">Membrane protein YdbS with pleckstrin-like domain</fullName>
    </submittedName>
</protein>
<dbReference type="RefSeq" id="WP_179751889.1">
    <property type="nucleotide sequence ID" value="NZ_BAAAGN010000009.1"/>
</dbReference>
<proteinExistence type="predicted"/>
<comment type="caution">
    <text evidence="2">The sequence shown here is derived from an EMBL/GenBank/DDBJ whole genome shotgun (WGS) entry which is preliminary data.</text>
</comment>
<dbReference type="Proteomes" id="UP000521922">
    <property type="component" value="Unassembled WGS sequence"/>
</dbReference>
<gene>
    <name evidence="2" type="ORF">BJ968_002251</name>
</gene>
<keyword evidence="1" id="KW-0812">Transmembrane</keyword>
<evidence type="ECO:0000256" key="1">
    <source>
        <dbReference type="SAM" id="Phobius"/>
    </source>
</evidence>
<accession>A0A7Y9DLH5</accession>
<name>A0A7Y9DLH5_9ACTN</name>
<keyword evidence="3" id="KW-1185">Reference proteome</keyword>
<keyword evidence="1" id="KW-1133">Transmembrane helix</keyword>